<dbReference type="InterPro" id="IPR010281">
    <property type="entry name" value="DUF885"/>
</dbReference>
<reference evidence="3 4" key="1">
    <citation type="submission" date="2019-07" db="EMBL/GenBank/DDBJ databases">
        <title>Novel species of Flavobacterium.</title>
        <authorList>
            <person name="Liu Q."/>
            <person name="Xin Y.-H."/>
        </authorList>
    </citation>
    <scope>NUCLEOTIDE SEQUENCE [LARGE SCALE GENOMIC DNA]</scope>
    <source>
        <strain evidence="2 3">GSP39</strain>
        <strain evidence="1 4">GSR22</strain>
    </source>
</reference>
<evidence type="ECO:0000313" key="1">
    <source>
        <dbReference type="EMBL" id="TRX05578.1"/>
    </source>
</evidence>
<dbReference type="EMBL" id="VJZL01000044">
    <property type="protein sequence ID" value="TRX05578.1"/>
    <property type="molecule type" value="Genomic_DNA"/>
</dbReference>
<keyword evidence="3" id="KW-1185">Reference proteome</keyword>
<evidence type="ECO:0000313" key="2">
    <source>
        <dbReference type="EMBL" id="TRX05913.1"/>
    </source>
</evidence>
<accession>A0A553BBE8</accession>
<evidence type="ECO:0000313" key="3">
    <source>
        <dbReference type="Proteomes" id="UP000318528"/>
    </source>
</evidence>
<dbReference type="AlphaFoldDB" id="A0A553BBE8"/>
<gene>
    <name evidence="1" type="ORF">FNW11_15975</name>
    <name evidence="2" type="ORF">FNW12_09850</name>
</gene>
<comment type="caution">
    <text evidence="1">The sequence shown here is derived from an EMBL/GenBank/DDBJ whole genome shotgun (WGS) entry which is preliminary data.</text>
</comment>
<protein>
    <submittedName>
        <fullName evidence="1">DUF885 domain-containing protein</fullName>
    </submittedName>
</protein>
<organism evidence="1 4">
    <name type="scientific">Flavobacterium gawalongense</name>
    <dbReference type="NCBI Taxonomy" id="2594432"/>
    <lineage>
        <taxon>Bacteria</taxon>
        <taxon>Pseudomonadati</taxon>
        <taxon>Bacteroidota</taxon>
        <taxon>Flavobacteriia</taxon>
        <taxon>Flavobacteriales</taxon>
        <taxon>Flavobacteriaceae</taxon>
        <taxon>Flavobacterium</taxon>
    </lineage>
</organism>
<sequence>MKYKIQKIIFIALILLCSGETKMIAQNITGNSGLHQLFENYYEDRLKLFPSEATAIGDNRYNNMLPNDGSVAFLKQVHDFYSKYQIELNGFKPGNLNFEDRISLYILRDILIRELEAEQYHNERMPFAQFFSLPLKMGQRGGGSGDQPFKTVQDYKNWLQRIDAFTVWTDTTIANFRKGIKAGMVLPKSLVLKMIPQMESLAQSDTSKNIFYGPIKHFPEQFSNEDKVRMTNLYNHAIINQLIPAYKKLSTFFSGDYLNAARSTSGINALPNGEAMYRYNIYLFTTTRKSPEEIYETGLSEVTRITAKMEQLKNKIGFSGTLKELFSYMQTDKQFMPFKTVQEVLDGNRAVLTKIQPQLKKLFSVAPKTPFEIREVESFRAAAAAPQYNRSSTDGKRPGIYYIPIIDPTKINITNWALEATFLHEAIPGHHYQFSLLQENTSLPKFRRFSSYPVFSEGWALYCESLGEQLGCYIDPYQKMGAYGNEIHRAIRLVVDVGIHTGKLTREEAIKYMMENEAISEHNAIAEIERYMAMPGQALSYKIGELKIEELRDKYKKELGTKFNLMAFHDAILQGGNMPLNVFETYMDEWAKRK</sequence>
<name>A0A553BBE8_9FLAO</name>
<dbReference type="PANTHER" id="PTHR33361">
    <property type="entry name" value="GLR0591 PROTEIN"/>
    <property type="match status" value="1"/>
</dbReference>
<evidence type="ECO:0000313" key="4">
    <source>
        <dbReference type="Proteomes" id="UP000318669"/>
    </source>
</evidence>
<dbReference type="RefSeq" id="WP_143387510.1">
    <property type="nucleotide sequence ID" value="NZ_VJZL01000044.1"/>
</dbReference>
<dbReference type="Pfam" id="PF05960">
    <property type="entry name" value="DUF885"/>
    <property type="match status" value="1"/>
</dbReference>
<dbReference type="Proteomes" id="UP000318528">
    <property type="component" value="Unassembled WGS sequence"/>
</dbReference>
<dbReference type="EMBL" id="VJZN01000014">
    <property type="protein sequence ID" value="TRX05913.1"/>
    <property type="molecule type" value="Genomic_DNA"/>
</dbReference>
<dbReference type="OrthoDB" id="9760040at2"/>
<proteinExistence type="predicted"/>
<dbReference type="PANTHER" id="PTHR33361:SF16">
    <property type="entry name" value="DUF885 DOMAIN-CONTAINING PROTEIN"/>
    <property type="match status" value="1"/>
</dbReference>
<dbReference type="Proteomes" id="UP000318669">
    <property type="component" value="Unassembled WGS sequence"/>
</dbReference>